<feature type="compositionally biased region" description="Polar residues" evidence="1">
    <location>
        <begin position="1"/>
        <end position="17"/>
    </location>
</feature>
<name>A0A821YBH2_9BILA</name>
<accession>A0A821YBH2</accession>
<reference evidence="2" key="1">
    <citation type="submission" date="2021-02" db="EMBL/GenBank/DDBJ databases">
        <authorList>
            <person name="Nowell W R."/>
        </authorList>
    </citation>
    <scope>NUCLEOTIDE SEQUENCE</scope>
</reference>
<protein>
    <submittedName>
        <fullName evidence="2">Uncharacterized protein</fullName>
    </submittedName>
</protein>
<feature type="non-terminal residue" evidence="2">
    <location>
        <position position="125"/>
    </location>
</feature>
<evidence type="ECO:0000313" key="3">
    <source>
        <dbReference type="Proteomes" id="UP000663848"/>
    </source>
</evidence>
<organism evidence="2 3">
    <name type="scientific">Rotaria socialis</name>
    <dbReference type="NCBI Taxonomy" id="392032"/>
    <lineage>
        <taxon>Eukaryota</taxon>
        <taxon>Metazoa</taxon>
        <taxon>Spiralia</taxon>
        <taxon>Gnathifera</taxon>
        <taxon>Rotifera</taxon>
        <taxon>Eurotatoria</taxon>
        <taxon>Bdelloidea</taxon>
        <taxon>Philodinida</taxon>
        <taxon>Philodinidae</taxon>
        <taxon>Rotaria</taxon>
    </lineage>
</organism>
<dbReference type="Proteomes" id="UP000663848">
    <property type="component" value="Unassembled WGS sequence"/>
</dbReference>
<proteinExistence type="predicted"/>
<feature type="non-terminal residue" evidence="2">
    <location>
        <position position="1"/>
    </location>
</feature>
<dbReference type="EMBL" id="CAJOBR010024154">
    <property type="protein sequence ID" value="CAF4959438.1"/>
    <property type="molecule type" value="Genomic_DNA"/>
</dbReference>
<evidence type="ECO:0000313" key="2">
    <source>
        <dbReference type="EMBL" id="CAF4959438.1"/>
    </source>
</evidence>
<evidence type="ECO:0000256" key="1">
    <source>
        <dbReference type="SAM" id="MobiDB-lite"/>
    </source>
</evidence>
<sequence>SLMSSSTIDPNGSNIHNGTLPLRSSAYSCPNSTQLTTTMSTIDRPHSNLSNVYQTIDADSHREYVIHSNDNKNEIFPDTPLLPCYRNNCYVYPLDHHHHHSHSHIRCNCDSTTYNEQATTTTTRQ</sequence>
<gene>
    <name evidence="2" type="ORF">QYT958_LOCUS34134</name>
</gene>
<dbReference type="AlphaFoldDB" id="A0A821YBH2"/>
<feature type="region of interest" description="Disordered" evidence="1">
    <location>
        <begin position="1"/>
        <end position="20"/>
    </location>
</feature>
<comment type="caution">
    <text evidence="2">The sequence shown here is derived from an EMBL/GenBank/DDBJ whole genome shotgun (WGS) entry which is preliminary data.</text>
</comment>